<gene>
    <name evidence="2" type="ORF">S01H1_58281</name>
</gene>
<sequence>TSDNLIQILKQVSDRLWVPHQAALEYQKNRLQTIVEQLEVDDEIQKLVKDSKKILKDKLDSLGKHSHVKADNLMKIMQKACNAIEKNLKKLKQGHINSLQHDNLRDVLGTLLEDKLGLPYSQEKLDEIYNSGKQRYEQKIPPGYGDKKKEGIRKYGDLILWFQIIDKAKETNKSIILITDDRKEDWWMRLKGKTIGPRAELVDEMLSKGGVSFYLYQTDPFMGHAKKFLEGKVKVNKKAIDEVREIRERDEEREWN</sequence>
<feature type="non-terminal residue" evidence="2">
    <location>
        <position position="1"/>
    </location>
</feature>
<accession>X0W129</accession>
<evidence type="ECO:0000313" key="2">
    <source>
        <dbReference type="EMBL" id="GAG18373.1"/>
    </source>
</evidence>
<dbReference type="EMBL" id="BARS01038068">
    <property type="protein sequence ID" value="GAG18373.1"/>
    <property type="molecule type" value="Genomic_DNA"/>
</dbReference>
<dbReference type="InterPro" id="IPR041578">
    <property type="entry name" value="PIN_8"/>
</dbReference>
<organism evidence="2">
    <name type="scientific">marine sediment metagenome</name>
    <dbReference type="NCBI Taxonomy" id="412755"/>
    <lineage>
        <taxon>unclassified sequences</taxon>
        <taxon>metagenomes</taxon>
        <taxon>ecological metagenomes</taxon>
    </lineage>
</organism>
<dbReference type="AlphaFoldDB" id="X0W129"/>
<comment type="caution">
    <text evidence="2">The sequence shown here is derived from an EMBL/GenBank/DDBJ whole genome shotgun (WGS) entry which is preliminary data.</text>
</comment>
<reference evidence="2" key="1">
    <citation type="journal article" date="2014" name="Front. Microbiol.">
        <title>High frequency of phylogenetically diverse reductive dehalogenase-homologous genes in deep subseafloor sedimentary metagenomes.</title>
        <authorList>
            <person name="Kawai M."/>
            <person name="Futagami T."/>
            <person name="Toyoda A."/>
            <person name="Takaki Y."/>
            <person name="Nishi S."/>
            <person name="Hori S."/>
            <person name="Arai W."/>
            <person name="Tsubouchi T."/>
            <person name="Morono Y."/>
            <person name="Uchiyama I."/>
            <person name="Ito T."/>
            <person name="Fujiyama A."/>
            <person name="Inagaki F."/>
            <person name="Takami H."/>
        </authorList>
    </citation>
    <scope>NUCLEOTIDE SEQUENCE</scope>
    <source>
        <strain evidence="2">Expedition CK06-06</strain>
    </source>
</reference>
<evidence type="ECO:0000259" key="1">
    <source>
        <dbReference type="Pfam" id="PF18476"/>
    </source>
</evidence>
<protein>
    <recommendedName>
        <fullName evidence="1">PIN like domain-containing protein</fullName>
    </recommendedName>
</protein>
<dbReference type="Pfam" id="PF18476">
    <property type="entry name" value="PIN_8"/>
    <property type="match status" value="1"/>
</dbReference>
<proteinExistence type="predicted"/>
<feature type="non-terminal residue" evidence="2">
    <location>
        <position position="256"/>
    </location>
</feature>
<feature type="domain" description="PIN like" evidence="1">
    <location>
        <begin position="1"/>
        <end position="201"/>
    </location>
</feature>
<name>X0W129_9ZZZZ</name>